<name>A0AAW1KMA7_POPJA</name>
<accession>A0AAW1KMA7</accession>
<evidence type="ECO:0000313" key="2">
    <source>
        <dbReference type="Proteomes" id="UP001458880"/>
    </source>
</evidence>
<dbReference type="EMBL" id="JASPKY010000206">
    <property type="protein sequence ID" value="KAK9720876.1"/>
    <property type="molecule type" value="Genomic_DNA"/>
</dbReference>
<gene>
    <name evidence="1" type="ORF">QE152_g21846</name>
</gene>
<dbReference type="Proteomes" id="UP001458880">
    <property type="component" value="Unassembled WGS sequence"/>
</dbReference>
<protein>
    <submittedName>
        <fullName evidence="1">Uncharacterized protein</fullName>
    </submittedName>
</protein>
<sequence length="140" mass="16165">MLEVIDKDEEAIINGILKENAGFSQEDQMCTQKEKAAKVANDHPRYGYASSYLDPYMAYVENRTDAGPSIHPLKVGRIISNENIEDVIKVVNKGRTRIASEFGYRYEVNKGRTRIASEFGYRYERENYFIDISDFSDKYN</sequence>
<comment type="caution">
    <text evidence="1">The sequence shown here is derived from an EMBL/GenBank/DDBJ whole genome shotgun (WGS) entry which is preliminary data.</text>
</comment>
<organism evidence="1 2">
    <name type="scientific">Popillia japonica</name>
    <name type="common">Japanese beetle</name>
    <dbReference type="NCBI Taxonomy" id="7064"/>
    <lineage>
        <taxon>Eukaryota</taxon>
        <taxon>Metazoa</taxon>
        <taxon>Ecdysozoa</taxon>
        <taxon>Arthropoda</taxon>
        <taxon>Hexapoda</taxon>
        <taxon>Insecta</taxon>
        <taxon>Pterygota</taxon>
        <taxon>Neoptera</taxon>
        <taxon>Endopterygota</taxon>
        <taxon>Coleoptera</taxon>
        <taxon>Polyphaga</taxon>
        <taxon>Scarabaeiformia</taxon>
        <taxon>Scarabaeidae</taxon>
        <taxon>Rutelinae</taxon>
        <taxon>Popillia</taxon>
    </lineage>
</organism>
<evidence type="ECO:0000313" key="1">
    <source>
        <dbReference type="EMBL" id="KAK9720876.1"/>
    </source>
</evidence>
<proteinExistence type="predicted"/>
<keyword evidence="2" id="KW-1185">Reference proteome</keyword>
<reference evidence="1 2" key="1">
    <citation type="journal article" date="2024" name="BMC Genomics">
        <title>De novo assembly and annotation of Popillia japonica's genome with initial clues to its potential as an invasive pest.</title>
        <authorList>
            <person name="Cucini C."/>
            <person name="Boschi S."/>
            <person name="Funari R."/>
            <person name="Cardaioli E."/>
            <person name="Iannotti N."/>
            <person name="Marturano G."/>
            <person name="Paoli F."/>
            <person name="Bruttini M."/>
            <person name="Carapelli A."/>
            <person name="Frati F."/>
            <person name="Nardi F."/>
        </authorList>
    </citation>
    <scope>NUCLEOTIDE SEQUENCE [LARGE SCALE GENOMIC DNA]</scope>
    <source>
        <strain evidence="1">DMR45628</strain>
    </source>
</reference>
<dbReference type="AlphaFoldDB" id="A0AAW1KMA7"/>